<sequence length="197" mass="22399">MKLISIYKKILLAFIIYVLLLNTCTFLSTFNPKALLNPFHIKIRTVSVYYLVRHVVLVSGVAFRETPKEIINKKAELYSEKYGIDPDLVKIVIDVESEYNKFAISRTGAMGLMQLMPITFGDMGGQDPFDIDTNLEAGIKYLSIQLKRFNNTELALSAYNAGPYTVSSRGNRVPDFGETQRYVKKIMYRYSQVAGQD</sequence>
<dbReference type="OrthoDB" id="9788661at2"/>
<dbReference type="EMBL" id="CP035108">
    <property type="protein sequence ID" value="QAR33626.1"/>
    <property type="molecule type" value="Genomic_DNA"/>
</dbReference>
<evidence type="ECO:0000313" key="4">
    <source>
        <dbReference type="Proteomes" id="UP000287502"/>
    </source>
</evidence>
<dbReference type="KEGG" id="gtl:EP073_09500"/>
<dbReference type="Proteomes" id="UP000287502">
    <property type="component" value="Chromosome"/>
</dbReference>
<dbReference type="Gene3D" id="1.10.530.10">
    <property type="match status" value="1"/>
</dbReference>
<feature type="domain" description="Transglycosylase SLT" evidence="2">
    <location>
        <begin position="78"/>
        <end position="175"/>
    </location>
</feature>
<dbReference type="Pfam" id="PF01464">
    <property type="entry name" value="SLT"/>
    <property type="match status" value="1"/>
</dbReference>
<evidence type="ECO:0000256" key="1">
    <source>
        <dbReference type="ARBA" id="ARBA00007734"/>
    </source>
</evidence>
<dbReference type="InterPro" id="IPR023346">
    <property type="entry name" value="Lysozyme-like_dom_sf"/>
</dbReference>
<dbReference type="AlphaFoldDB" id="A0A3R6AYQ2"/>
<dbReference type="PANTHER" id="PTHR37423">
    <property type="entry name" value="SOLUBLE LYTIC MUREIN TRANSGLYCOSYLASE-RELATED"/>
    <property type="match status" value="1"/>
</dbReference>
<protein>
    <submittedName>
        <fullName evidence="3">Lytic transglycosylase domain-containing protein</fullName>
    </submittedName>
</protein>
<dbReference type="RefSeq" id="WP_128466912.1">
    <property type="nucleotide sequence ID" value="NZ_CP035108.1"/>
</dbReference>
<dbReference type="CDD" id="cd00254">
    <property type="entry name" value="LT-like"/>
    <property type="match status" value="1"/>
</dbReference>
<gene>
    <name evidence="3" type="ORF">EP073_09500</name>
</gene>
<name>A0A3R6AYQ2_9BACT</name>
<evidence type="ECO:0000313" key="3">
    <source>
        <dbReference type="EMBL" id="QAR33626.1"/>
    </source>
</evidence>
<proteinExistence type="inferred from homology"/>
<keyword evidence="4" id="KW-1185">Reference proteome</keyword>
<comment type="similarity">
    <text evidence="1">Belongs to the transglycosylase Slt family.</text>
</comment>
<dbReference type="PANTHER" id="PTHR37423:SF2">
    <property type="entry name" value="MEMBRANE-BOUND LYTIC MUREIN TRANSGLYCOSYLASE C"/>
    <property type="match status" value="1"/>
</dbReference>
<dbReference type="InterPro" id="IPR008258">
    <property type="entry name" value="Transglycosylase_SLT_dom_1"/>
</dbReference>
<accession>A0A3R6AYQ2</accession>
<dbReference type="SUPFAM" id="SSF53955">
    <property type="entry name" value="Lysozyme-like"/>
    <property type="match status" value="1"/>
</dbReference>
<organism evidence="3 4">
    <name type="scientific">Geovibrio thiophilus</name>
    <dbReference type="NCBI Taxonomy" id="139438"/>
    <lineage>
        <taxon>Bacteria</taxon>
        <taxon>Pseudomonadati</taxon>
        <taxon>Deferribacterota</taxon>
        <taxon>Deferribacteres</taxon>
        <taxon>Deferribacterales</taxon>
        <taxon>Geovibrionaceae</taxon>
        <taxon>Geovibrio</taxon>
    </lineage>
</organism>
<evidence type="ECO:0000259" key="2">
    <source>
        <dbReference type="Pfam" id="PF01464"/>
    </source>
</evidence>
<reference evidence="3 4" key="1">
    <citation type="submission" date="2019-01" db="EMBL/GenBank/DDBJ databases">
        <title>Geovibrio thiophilus DSM 11263, complete genome.</title>
        <authorList>
            <person name="Spring S."/>
            <person name="Bunk B."/>
            <person name="Sproer C."/>
        </authorList>
    </citation>
    <scope>NUCLEOTIDE SEQUENCE [LARGE SCALE GENOMIC DNA]</scope>
    <source>
        <strain evidence="3 4">DSM 11263</strain>
    </source>
</reference>